<dbReference type="AlphaFoldDB" id="A0A9N9K9I1"/>
<feature type="non-terminal residue" evidence="2">
    <location>
        <position position="63"/>
    </location>
</feature>
<dbReference type="EMBL" id="CAJVPZ010093255">
    <property type="protein sequence ID" value="CAG8816720.1"/>
    <property type="molecule type" value="Genomic_DNA"/>
</dbReference>
<evidence type="ECO:0000256" key="1">
    <source>
        <dbReference type="SAM" id="Phobius"/>
    </source>
</evidence>
<protein>
    <submittedName>
        <fullName evidence="2">5721_t:CDS:1</fullName>
    </submittedName>
</protein>
<evidence type="ECO:0000313" key="2">
    <source>
        <dbReference type="EMBL" id="CAG8816720.1"/>
    </source>
</evidence>
<keyword evidence="1" id="KW-0812">Transmembrane</keyword>
<name>A0A9N9K9I1_9GLOM</name>
<evidence type="ECO:0000313" key="3">
    <source>
        <dbReference type="Proteomes" id="UP000789396"/>
    </source>
</evidence>
<keyword evidence="1" id="KW-1133">Transmembrane helix</keyword>
<proteinExistence type="predicted"/>
<accession>A0A9N9K9I1</accession>
<dbReference type="Proteomes" id="UP000789396">
    <property type="component" value="Unassembled WGS sequence"/>
</dbReference>
<feature type="transmembrane region" description="Helical" evidence="1">
    <location>
        <begin position="35"/>
        <end position="56"/>
    </location>
</feature>
<sequence>KYGRNANFFDMVGQLTVDYRCAKTVQIKTTGNDKNQFTCVLAVLANSIKLLSMVIFKEKRLPK</sequence>
<reference evidence="2" key="1">
    <citation type="submission" date="2021-06" db="EMBL/GenBank/DDBJ databases">
        <authorList>
            <person name="Kallberg Y."/>
            <person name="Tangrot J."/>
            <person name="Rosling A."/>
        </authorList>
    </citation>
    <scope>NUCLEOTIDE SEQUENCE</scope>
    <source>
        <strain evidence="2">IN212</strain>
    </source>
</reference>
<gene>
    <name evidence="2" type="ORF">RFULGI_LOCUS19286</name>
</gene>
<dbReference type="OrthoDB" id="2402323at2759"/>
<keyword evidence="3" id="KW-1185">Reference proteome</keyword>
<keyword evidence="1" id="KW-0472">Membrane</keyword>
<comment type="caution">
    <text evidence="2">The sequence shown here is derived from an EMBL/GenBank/DDBJ whole genome shotgun (WGS) entry which is preliminary data.</text>
</comment>
<feature type="non-terminal residue" evidence="2">
    <location>
        <position position="1"/>
    </location>
</feature>
<organism evidence="2 3">
    <name type="scientific">Racocetra fulgida</name>
    <dbReference type="NCBI Taxonomy" id="60492"/>
    <lineage>
        <taxon>Eukaryota</taxon>
        <taxon>Fungi</taxon>
        <taxon>Fungi incertae sedis</taxon>
        <taxon>Mucoromycota</taxon>
        <taxon>Glomeromycotina</taxon>
        <taxon>Glomeromycetes</taxon>
        <taxon>Diversisporales</taxon>
        <taxon>Gigasporaceae</taxon>
        <taxon>Racocetra</taxon>
    </lineage>
</organism>